<evidence type="ECO:0000256" key="2">
    <source>
        <dbReference type="SAM" id="SignalP"/>
    </source>
</evidence>
<feature type="region of interest" description="Disordered" evidence="1">
    <location>
        <begin position="53"/>
        <end position="74"/>
    </location>
</feature>
<proteinExistence type="predicted"/>
<gene>
    <name evidence="3" type="ORF">TM35_000601370</name>
</gene>
<dbReference type="VEuPathDB" id="TriTrypDB:TM35_000601370"/>
<feature type="compositionally biased region" description="Low complexity" evidence="1">
    <location>
        <begin position="140"/>
        <end position="173"/>
    </location>
</feature>
<protein>
    <recommendedName>
        <fullName evidence="5">Mucin TcMUCII</fullName>
    </recommendedName>
</protein>
<accession>A0A1X0NG68</accession>
<evidence type="ECO:0000313" key="4">
    <source>
        <dbReference type="Proteomes" id="UP000192257"/>
    </source>
</evidence>
<comment type="caution">
    <text evidence="3">The sequence shown here is derived from an EMBL/GenBank/DDBJ whole genome shotgun (WGS) entry which is preliminary data.</text>
</comment>
<feature type="compositionally biased region" description="Polar residues" evidence="1">
    <location>
        <begin position="174"/>
        <end position="193"/>
    </location>
</feature>
<feature type="region of interest" description="Disordered" evidence="1">
    <location>
        <begin position="119"/>
        <end position="230"/>
    </location>
</feature>
<evidence type="ECO:0008006" key="5">
    <source>
        <dbReference type="Google" id="ProtNLM"/>
    </source>
</evidence>
<feature type="chain" id="PRO_5010876879" description="Mucin TcMUCII" evidence="2">
    <location>
        <begin position="21"/>
        <end position="263"/>
    </location>
</feature>
<feature type="signal peptide" evidence="2">
    <location>
        <begin position="1"/>
        <end position="20"/>
    </location>
</feature>
<sequence>MMMMRRVMCVLAVLLCCTCGYTMTAAATIATATTPGRPKAEIADNLPILVDVDGTGEPNPDDSFLPIGPLEGSRDDIRDEISRREKEIATLVKSVEDLSEGLENVKFVENQTALINQTVGEGNREHASAPTDILPSDANSAVSASSSVAASSSSTETHSPGTPSTNTTPLNSSEVVDSNQANSQVLSETTTEGSDVKEPNTAQESPAESGDLTTKGLHGNDNAGSAATTVKNKANVDSSVSPVWMRTAAPLLMVAVLFSATVY</sequence>
<evidence type="ECO:0000256" key="1">
    <source>
        <dbReference type="SAM" id="MobiDB-lite"/>
    </source>
</evidence>
<evidence type="ECO:0000313" key="3">
    <source>
        <dbReference type="EMBL" id="ORC83706.1"/>
    </source>
</evidence>
<keyword evidence="4" id="KW-1185">Reference proteome</keyword>
<dbReference type="EMBL" id="NBCO01000060">
    <property type="protein sequence ID" value="ORC83706.1"/>
    <property type="molecule type" value="Genomic_DNA"/>
</dbReference>
<name>A0A1X0NG68_9TRYP</name>
<dbReference type="AlphaFoldDB" id="A0A1X0NG68"/>
<organism evidence="3 4">
    <name type="scientific">Trypanosoma theileri</name>
    <dbReference type="NCBI Taxonomy" id="67003"/>
    <lineage>
        <taxon>Eukaryota</taxon>
        <taxon>Discoba</taxon>
        <taxon>Euglenozoa</taxon>
        <taxon>Kinetoplastea</taxon>
        <taxon>Metakinetoplastina</taxon>
        <taxon>Trypanosomatida</taxon>
        <taxon>Trypanosomatidae</taxon>
        <taxon>Trypanosoma</taxon>
    </lineage>
</organism>
<keyword evidence="2" id="KW-0732">Signal</keyword>
<dbReference type="GeneID" id="39990750"/>
<dbReference type="Proteomes" id="UP000192257">
    <property type="component" value="Unassembled WGS sequence"/>
</dbReference>
<dbReference type="RefSeq" id="XP_028877772.1">
    <property type="nucleotide sequence ID" value="XM_029030970.1"/>
</dbReference>
<reference evidence="3 4" key="1">
    <citation type="submission" date="2017-03" db="EMBL/GenBank/DDBJ databases">
        <title>An alternative strategy for trypanosome survival in the mammalian bloodstream revealed through genome and transcriptome analysis of the ubiquitous bovine parasite Trypanosoma (Megatrypanum) theileri.</title>
        <authorList>
            <person name="Kelly S."/>
            <person name="Ivens A."/>
            <person name="Mott A."/>
            <person name="O'Neill E."/>
            <person name="Emms D."/>
            <person name="Macleod O."/>
            <person name="Voorheis P."/>
            <person name="Matthews J."/>
            <person name="Matthews K."/>
            <person name="Carrington M."/>
        </authorList>
    </citation>
    <scope>NUCLEOTIDE SEQUENCE [LARGE SCALE GENOMIC DNA]</scope>
    <source>
        <strain evidence="3">Edinburgh</strain>
    </source>
</reference>